<dbReference type="EMBL" id="JAEVFJ010000042">
    <property type="protein sequence ID" value="KAH8086591.1"/>
    <property type="molecule type" value="Genomic_DNA"/>
</dbReference>
<sequence>MSLVEKFAAVVEIIYTQHNAPQTPQSRQNLLKVVNEFKEDVARAQEAAHSLHGGHLTAAEQDDIINMLSDIKEQKRKALESLLAHIDLPLPAVDTSNMELDSTASTPTGS</sequence>
<evidence type="ECO:0008006" key="3">
    <source>
        <dbReference type="Google" id="ProtNLM"/>
    </source>
</evidence>
<accession>A0A8K0UGU9</accession>
<proteinExistence type="predicted"/>
<organism evidence="1 2">
    <name type="scientific">Cristinia sonorae</name>
    <dbReference type="NCBI Taxonomy" id="1940300"/>
    <lineage>
        <taxon>Eukaryota</taxon>
        <taxon>Fungi</taxon>
        <taxon>Dikarya</taxon>
        <taxon>Basidiomycota</taxon>
        <taxon>Agaricomycotina</taxon>
        <taxon>Agaricomycetes</taxon>
        <taxon>Agaricomycetidae</taxon>
        <taxon>Agaricales</taxon>
        <taxon>Pleurotineae</taxon>
        <taxon>Stephanosporaceae</taxon>
        <taxon>Cristinia</taxon>
    </lineage>
</organism>
<protein>
    <recommendedName>
        <fullName evidence="3">Mediator complex subunit 9</fullName>
    </recommendedName>
</protein>
<keyword evidence="2" id="KW-1185">Reference proteome</keyword>
<name>A0A8K0UGU9_9AGAR</name>
<dbReference type="OrthoDB" id="2563275at2759"/>
<reference evidence="1" key="1">
    <citation type="journal article" date="2021" name="New Phytol.">
        <title>Evolutionary innovations through gain and loss of genes in the ectomycorrhizal Boletales.</title>
        <authorList>
            <person name="Wu G."/>
            <person name="Miyauchi S."/>
            <person name="Morin E."/>
            <person name="Kuo A."/>
            <person name="Drula E."/>
            <person name="Varga T."/>
            <person name="Kohler A."/>
            <person name="Feng B."/>
            <person name="Cao Y."/>
            <person name="Lipzen A."/>
            <person name="Daum C."/>
            <person name="Hundley H."/>
            <person name="Pangilinan J."/>
            <person name="Johnson J."/>
            <person name="Barry K."/>
            <person name="LaButti K."/>
            <person name="Ng V."/>
            <person name="Ahrendt S."/>
            <person name="Min B."/>
            <person name="Choi I.G."/>
            <person name="Park H."/>
            <person name="Plett J.M."/>
            <person name="Magnuson J."/>
            <person name="Spatafora J.W."/>
            <person name="Nagy L.G."/>
            <person name="Henrissat B."/>
            <person name="Grigoriev I.V."/>
            <person name="Yang Z.L."/>
            <person name="Xu J."/>
            <person name="Martin F.M."/>
        </authorList>
    </citation>
    <scope>NUCLEOTIDE SEQUENCE</scope>
    <source>
        <strain evidence="1">KKN 215</strain>
    </source>
</reference>
<dbReference type="Proteomes" id="UP000813824">
    <property type="component" value="Unassembled WGS sequence"/>
</dbReference>
<gene>
    <name evidence="1" type="ORF">BXZ70DRAFT_1011683</name>
</gene>
<evidence type="ECO:0000313" key="2">
    <source>
        <dbReference type="Proteomes" id="UP000813824"/>
    </source>
</evidence>
<dbReference type="AlphaFoldDB" id="A0A8K0UGU9"/>
<comment type="caution">
    <text evidence="1">The sequence shown here is derived from an EMBL/GenBank/DDBJ whole genome shotgun (WGS) entry which is preliminary data.</text>
</comment>
<evidence type="ECO:0000313" key="1">
    <source>
        <dbReference type="EMBL" id="KAH8086591.1"/>
    </source>
</evidence>